<accession>A0AAN8NYB4</accession>
<dbReference type="EMBL" id="JAWJWE010000037">
    <property type="protein sequence ID" value="KAK6626194.1"/>
    <property type="molecule type" value="Genomic_DNA"/>
</dbReference>
<comment type="caution">
    <text evidence="2">The sequence shown here is derived from an EMBL/GenBank/DDBJ whole genome shotgun (WGS) entry which is preliminary data.</text>
</comment>
<sequence>MAKHGLALQSFSSELVNCLENLKTKREELQAIIDLEELEKAKLQAEIECLSNRLSAIMTSLTKKTAARADFDRAISESETALCRLLENSQAVVNNVRREISTLSGDEIMKTAASCPTGPTQVCMIDAVPPCMQVPRAGAQQQAPQMLAPSMPQQSPPMAVAVSCKLANGL</sequence>
<dbReference type="Proteomes" id="UP001372834">
    <property type="component" value="Unassembled WGS sequence"/>
</dbReference>
<dbReference type="EMBL" id="JAWJWF010000002">
    <property type="protein sequence ID" value="KAK6637311.1"/>
    <property type="molecule type" value="Genomic_DNA"/>
</dbReference>
<name>A0AAN8NYB4_POLSC</name>
<protein>
    <submittedName>
        <fullName evidence="2">Uncharacterized protein</fullName>
    </submittedName>
</protein>
<keyword evidence="4" id="KW-1185">Reference proteome</keyword>
<dbReference type="PANTHER" id="PTHR28661">
    <property type="entry name" value="SJOEGREN SYNDROME NUCLEAR AUTOANTIGEN 1"/>
    <property type="match status" value="1"/>
</dbReference>
<evidence type="ECO:0000256" key="1">
    <source>
        <dbReference type="SAM" id="Coils"/>
    </source>
</evidence>
<organism evidence="2 5">
    <name type="scientific">Polyplax serrata</name>
    <name type="common">Common mouse louse</name>
    <dbReference type="NCBI Taxonomy" id="468196"/>
    <lineage>
        <taxon>Eukaryota</taxon>
        <taxon>Metazoa</taxon>
        <taxon>Ecdysozoa</taxon>
        <taxon>Arthropoda</taxon>
        <taxon>Hexapoda</taxon>
        <taxon>Insecta</taxon>
        <taxon>Pterygota</taxon>
        <taxon>Neoptera</taxon>
        <taxon>Paraneoptera</taxon>
        <taxon>Psocodea</taxon>
        <taxon>Troctomorpha</taxon>
        <taxon>Phthiraptera</taxon>
        <taxon>Anoplura</taxon>
        <taxon>Polyplacidae</taxon>
        <taxon>Polyplax</taxon>
    </lineage>
</organism>
<proteinExistence type="predicted"/>
<dbReference type="InterPro" id="IPR033362">
    <property type="entry name" value="SSNA1_fam"/>
</dbReference>
<gene>
    <name evidence="2" type="ORF">RUM43_006500</name>
    <name evidence="3" type="ORF">RUM44_007726</name>
</gene>
<dbReference type="Proteomes" id="UP001359485">
    <property type="component" value="Unassembled WGS sequence"/>
</dbReference>
<feature type="coiled-coil region" evidence="1">
    <location>
        <begin position="19"/>
        <end position="53"/>
    </location>
</feature>
<dbReference type="GO" id="GO:0036064">
    <property type="term" value="C:ciliary basal body"/>
    <property type="evidence" value="ECO:0007669"/>
    <property type="project" value="TreeGrafter"/>
</dbReference>
<keyword evidence="1" id="KW-0175">Coiled coil</keyword>
<reference evidence="2 5" key="1">
    <citation type="submission" date="2023-10" db="EMBL/GenBank/DDBJ databases">
        <title>Genomes of two closely related lineages of the louse Polyplax serrata with different host specificities.</title>
        <authorList>
            <person name="Martinu J."/>
            <person name="Tarabai H."/>
            <person name="Stefka J."/>
            <person name="Hypsa V."/>
        </authorList>
    </citation>
    <scope>NUCLEOTIDE SEQUENCE [LARGE SCALE GENOMIC DNA]</scope>
    <source>
        <strain evidence="3">98ZLc_SE</strain>
        <strain evidence="2">HR10_N</strain>
    </source>
</reference>
<evidence type="ECO:0000313" key="4">
    <source>
        <dbReference type="Proteomes" id="UP001359485"/>
    </source>
</evidence>
<dbReference type="AlphaFoldDB" id="A0AAN8NYB4"/>
<evidence type="ECO:0000313" key="2">
    <source>
        <dbReference type="EMBL" id="KAK6626194.1"/>
    </source>
</evidence>
<dbReference type="GO" id="GO:0005813">
    <property type="term" value="C:centrosome"/>
    <property type="evidence" value="ECO:0007669"/>
    <property type="project" value="TreeGrafter"/>
</dbReference>
<dbReference type="PANTHER" id="PTHR28661:SF1">
    <property type="entry name" value="MICROTUBULE NUCLEATION FACTOR SSNA1"/>
    <property type="match status" value="1"/>
</dbReference>
<evidence type="ECO:0000313" key="5">
    <source>
        <dbReference type="Proteomes" id="UP001372834"/>
    </source>
</evidence>
<evidence type="ECO:0000313" key="3">
    <source>
        <dbReference type="EMBL" id="KAK6637311.1"/>
    </source>
</evidence>